<comment type="caution">
    <text evidence="2">The sequence shown here is derived from an EMBL/GenBank/DDBJ whole genome shotgun (WGS) entry which is preliminary data.</text>
</comment>
<dbReference type="Proteomes" id="UP001152604">
    <property type="component" value="Unassembled WGS sequence"/>
</dbReference>
<feature type="region of interest" description="Disordered" evidence="1">
    <location>
        <begin position="83"/>
        <end position="102"/>
    </location>
</feature>
<reference evidence="2" key="1">
    <citation type="submission" date="2022-03" db="EMBL/GenBank/DDBJ databases">
        <authorList>
            <person name="Brunel B."/>
        </authorList>
    </citation>
    <scope>NUCLEOTIDE SEQUENCE</scope>
    <source>
        <strain evidence="2">STM4922sample</strain>
    </source>
</reference>
<evidence type="ECO:0000313" key="3">
    <source>
        <dbReference type="Proteomes" id="UP001152604"/>
    </source>
</evidence>
<protein>
    <submittedName>
        <fullName evidence="2">Uncharacterized protein</fullName>
    </submittedName>
</protein>
<dbReference type="EMBL" id="CAKXZS010000012">
    <property type="protein sequence ID" value="CAH2398849.1"/>
    <property type="molecule type" value="Genomic_DNA"/>
</dbReference>
<evidence type="ECO:0000256" key="1">
    <source>
        <dbReference type="SAM" id="MobiDB-lite"/>
    </source>
</evidence>
<accession>A0ABM9DS01</accession>
<keyword evidence="3" id="KW-1185">Reference proteome</keyword>
<proteinExistence type="predicted"/>
<evidence type="ECO:0000313" key="2">
    <source>
        <dbReference type="EMBL" id="CAH2398849.1"/>
    </source>
</evidence>
<sequence>MTTFSRLFGRARAGFGGLALVLSRGKALAPCIVGFENVLYLKAVHPAPPEIRGKSAGHGFVPYWGEGMATASFGTGFATRREPCQTGPNAFSVRGRSDGGHR</sequence>
<name>A0ABM9DS01_9HYPH</name>
<organism evidence="2 3">
    <name type="scientific">Mesorhizobium ventifaucium</name>
    <dbReference type="NCBI Taxonomy" id="666020"/>
    <lineage>
        <taxon>Bacteria</taxon>
        <taxon>Pseudomonadati</taxon>
        <taxon>Pseudomonadota</taxon>
        <taxon>Alphaproteobacteria</taxon>
        <taxon>Hyphomicrobiales</taxon>
        <taxon>Phyllobacteriaceae</taxon>
        <taxon>Mesorhizobium</taxon>
    </lineage>
</organism>
<gene>
    <name evidence="2" type="ORF">MES4922_20315</name>
</gene>